<evidence type="ECO:0000313" key="1">
    <source>
        <dbReference type="EMBL" id="QQP56201.1"/>
    </source>
</evidence>
<feature type="non-terminal residue" evidence="1">
    <location>
        <position position="1"/>
    </location>
</feature>
<name>A0A7T8KI22_CALRO</name>
<keyword evidence="2" id="KW-1185">Reference proteome</keyword>
<feature type="non-terminal residue" evidence="1">
    <location>
        <position position="136"/>
    </location>
</feature>
<dbReference type="Proteomes" id="UP000595437">
    <property type="component" value="Chromosome 1"/>
</dbReference>
<protein>
    <submittedName>
        <fullName evidence="1">Uncharacterized protein</fullName>
    </submittedName>
</protein>
<dbReference type="AlphaFoldDB" id="A0A7T8KI22"/>
<dbReference type="OrthoDB" id="6405485at2759"/>
<sequence length="136" mass="15791">LDRVFKWETFVFLIEDGEGVLMRQDNLKHVDVYNIALKFGFMEHELAGANPRFGFGQACFYTKFPVDVRGRLEDLKKVESYTLTNSQGEKVNIVVRLKGIEKVTIDNKKQFSITMVNSFKRVDEGKAVEWFKQFGE</sequence>
<proteinExistence type="predicted"/>
<gene>
    <name evidence="1" type="ORF">FKW44_000786</name>
</gene>
<accession>A0A7T8KI22</accession>
<dbReference type="EMBL" id="CP045890">
    <property type="protein sequence ID" value="QQP56201.1"/>
    <property type="molecule type" value="Genomic_DNA"/>
</dbReference>
<reference evidence="2" key="1">
    <citation type="submission" date="2021-01" db="EMBL/GenBank/DDBJ databases">
        <title>Caligus Genome Assembly.</title>
        <authorList>
            <person name="Gallardo-Escarate C."/>
        </authorList>
    </citation>
    <scope>NUCLEOTIDE SEQUENCE [LARGE SCALE GENOMIC DNA]</scope>
</reference>
<evidence type="ECO:0000313" key="2">
    <source>
        <dbReference type="Proteomes" id="UP000595437"/>
    </source>
</evidence>
<organism evidence="1 2">
    <name type="scientific">Caligus rogercresseyi</name>
    <name type="common">Sea louse</name>
    <dbReference type="NCBI Taxonomy" id="217165"/>
    <lineage>
        <taxon>Eukaryota</taxon>
        <taxon>Metazoa</taxon>
        <taxon>Ecdysozoa</taxon>
        <taxon>Arthropoda</taxon>
        <taxon>Crustacea</taxon>
        <taxon>Multicrustacea</taxon>
        <taxon>Hexanauplia</taxon>
        <taxon>Copepoda</taxon>
        <taxon>Siphonostomatoida</taxon>
        <taxon>Caligidae</taxon>
        <taxon>Caligus</taxon>
    </lineage>
</organism>